<comment type="similarity">
    <text evidence="1">Belongs to the helicase family.</text>
</comment>
<feature type="region of interest" description="Disordered" evidence="2">
    <location>
        <begin position="235"/>
        <end position="255"/>
    </location>
</feature>
<feature type="domain" description="DNA helicase Pif1-like 2B" evidence="5">
    <location>
        <begin position="1887"/>
        <end position="1931"/>
    </location>
</feature>
<gene>
    <name evidence="6" type="ORF">CVT24_012881</name>
</gene>
<dbReference type="PANTHER" id="PTHR10492:SF57">
    <property type="entry name" value="ATP-DEPENDENT DNA HELICASE"/>
    <property type="match status" value="1"/>
</dbReference>
<keyword evidence="7" id="KW-1185">Reference proteome</keyword>
<evidence type="ECO:0000256" key="1">
    <source>
        <dbReference type="RuleBase" id="RU363044"/>
    </source>
</evidence>
<dbReference type="InterPro" id="IPR025476">
    <property type="entry name" value="Helitron_helicase-like"/>
</dbReference>
<dbReference type="InterPro" id="IPR010285">
    <property type="entry name" value="DNA_helicase_pif1-like_DEAD"/>
</dbReference>
<dbReference type="InterPro" id="IPR049163">
    <property type="entry name" value="Pif1-like_2B_dom"/>
</dbReference>
<dbReference type="PANTHER" id="PTHR10492">
    <property type="match status" value="1"/>
</dbReference>
<dbReference type="SUPFAM" id="SSF52540">
    <property type="entry name" value="P-loop containing nucleoside triphosphate hydrolases"/>
    <property type="match status" value="2"/>
</dbReference>
<dbReference type="Proteomes" id="UP000284842">
    <property type="component" value="Unassembled WGS sequence"/>
</dbReference>
<feature type="compositionally biased region" description="Polar residues" evidence="2">
    <location>
        <begin position="415"/>
        <end position="434"/>
    </location>
</feature>
<evidence type="ECO:0000259" key="4">
    <source>
        <dbReference type="Pfam" id="PF14214"/>
    </source>
</evidence>
<evidence type="ECO:0000313" key="6">
    <source>
        <dbReference type="EMBL" id="PPQ72835.1"/>
    </source>
</evidence>
<dbReference type="OrthoDB" id="3366231at2759"/>
<comment type="catalytic activity">
    <reaction evidence="1">
        <text>ATP + H2O = ADP + phosphate + H(+)</text>
        <dbReference type="Rhea" id="RHEA:13065"/>
        <dbReference type="ChEBI" id="CHEBI:15377"/>
        <dbReference type="ChEBI" id="CHEBI:15378"/>
        <dbReference type="ChEBI" id="CHEBI:30616"/>
        <dbReference type="ChEBI" id="CHEBI:43474"/>
        <dbReference type="ChEBI" id="CHEBI:456216"/>
        <dbReference type="EC" id="5.6.2.3"/>
    </reaction>
</comment>
<feature type="region of interest" description="Disordered" evidence="2">
    <location>
        <begin position="415"/>
        <end position="435"/>
    </location>
</feature>
<feature type="region of interest" description="Disordered" evidence="2">
    <location>
        <begin position="568"/>
        <end position="615"/>
    </location>
</feature>
<feature type="compositionally biased region" description="Polar residues" evidence="2">
    <location>
        <begin position="518"/>
        <end position="532"/>
    </location>
</feature>
<feature type="compositionally biased region" description="Basic and acidic residues" evidence="2">
    <location>
        <begin position="484"/>
        <end position="501"/>
    </location>
</feature>
<comment type="caution">
    <text evidence="6">The sequence shown here is derived from an EMBL/GenBank/DDBJ whole genome shotgun (WGS) entry which is preliminary data.</text>
</comment>
<dbReference type="GO" id="GO:0000723">
    <property type="term" value="P:telomere maintenance"/>
    <property type="evidence" value="ECO:0007669"/>
    <property type="project" value="InterPro"/>
</dbReference>
<feature type="region of interest" description="Disordered" evidence="2">
    <location>
        <begin position="322"/>
        <end position="379"/>
    </location>
</feature>
<evidence type="ECO:0000259" key="3">
    <source>
        <dbReference type="Pfam" id="PF05970"/>
    </source>
</evidence>
<name>A0A409W2Y3_9AGAR</name>
<dbReference type="CDD" id="cd18809">
    <property type="entry name" value="SF1_C_RecD"/>
    <property type="match status" value="1"/>
</dbReference>
<feature type="compositionally biased region" description="Low complexity" evidence="2">
    <location>
        <begin position="502"/>
        <end position="514"/>
    </location>
</feature>
<dbReference type="GO" id="GO:0043139">
    <property type="term" value="F:5'-3' DNA helicase activity"/>
    <property type="evidence" value="ECO:0007669"/>
    <property type="project" value="UniProtKB-EC"/>
</dbReference>
<dbReference type="Gene3D" id="3.40.50.300">
    <property type="entry name" value="P-loop containing nucleotide triphosphate hydrolases"/>
    <property type="match status" value="1"/>
</dbReference>
<dbReference type="InParanoid" id="A0A409W2Y3"/>
<sequence length="2045" mass="233633">MATSVPIIANSAIKRAENADPNQGRCLVENSSSAGAMVAGHVFNRDFASAKPSIIDSLEWSWKMKRGTLNLDTRRNIIFRPVSPSLNTLFQDNKWGLLPVEKDVYYFYDEWRVIPHRRDTFVDLEEETYTYTLLPLRDMEDVYIPRQASDGSVKIHEYPYEDFPVITSHIHPRFAILHLGAAVSCHRLQQKARRDLFENIPYMRDIQVLYRAWSTLCIVQFGGLSDPTYVLQEPYHESDRSDSDSTADESQNSLCTPLCRHVPMAKRLYYRPSPSNSPSSSSGESEEEEEEVDGGGAQPSGGAAALAANYSQPRQSLGLWAHSSPQQTRNLRPPLPTPSDENARTEVELHRSSVRRSSRQTHLQEPTSPRRRETTVQDGCNYNLPFRPEPLQQTRVPLQNVDSNLSPSYSQYNNLSTGLLSPPSTQRPTTTESCTIPIPESNVRFVNLTPETVFQSQRQRTQQSQQVNGPSFTSTPTPTPPINRRSEAQRRRREREREQRLEQLQQQLQQSEEAPSVAATSTSNLASNNPSNRSRAQQGRRRREQIRQIERMQEQRVIRFADNEEVTYNLNTPQTDNRSTVAETEGAGDDSEREETEFNDIPPLNSVDITVTPPARLPYREPSARHSLGRMNHICQHCGAKHWLAEKLVRSSQASPTFVACCDHGTVNLPRLQAPPDLLRHLFINNDDQSKNFRDNISEYNQALAFTSLGVTQDHTINAGRGQPVFRIQGELHHHTGSLLPPQGRAPVYAQLYFYDPRSAVDLRMANNQHRQLRRDTMESLQQIIYENHQYAPLYLHAHEILRQYNSEDVSIRLRVSPGTVRGPATTVQQADPTYVHDPRLYRPPTADEVALIYPEDPSAEWRDIILRRRSGRLERISECHPAYSPLQYVLLFPYGETGWFPELEIQNTRNRSKRTKVTLLRYTAFRLHDRSEEFSCLLRGGRLLQRYITDMWAAADQKNLRYLRQNQHLFRCHISSGLTDAFNDADGEVDLNELGQRVILPSSYTGGPRQMHERFQDSMAIARHFKKVDLFITMTCNPQWQEIQDELKEYETPYDRPDLVSRVFQLKKEALLQDIIKHGVLGRVVAYVYTIEFQKRGLPHMHLLIFFDAAHKLFTPEDIDKLIWARWPDKDQHPLLFETVKSCMVHGPCGAANPNAICMDPEKKICTKRFPKDFCEATNMDGSGYPEYYRPNDGIAVQIRNGFHADNRWIVPYCPYLSAKYNCHLNVECAISLNSLKYVFKYIQKGSDRTIMELHRRDEIKRWLDARYISASEASWRIFEFDLHKLSPTITRLAVHLPGQYMVSFNPNEDPEEVRQRALTESSTLTAFFAANRDSGQIGQIARQLTYQDFPQRFVWVKNKDKNGRKNYWKLRVQGGLALGRMYFVPPTGGERFYLRTLLTAVKGPTSFRDLRTYNGRVFNTFEEACLARGLLEDDGEWDQCLQEAALMQTGSSLRQLFTTLLLFCDVLRADRLWERYRPHICDDLRFQLERMGLTNISEDQVYDYGLFLINKLLQAAGKTLADYRLMPQPQHDWTTSLINPLVAEYLNYQHDEQRALFEQRISSFNNDQLAAYHAVIDSVESHKGDLFFLNGPGGTGKTYVYNTICNKLRSEGHIVIPVASSGIASLLITGGRTAHSTFKIPVTNLHHESTCSIRKDSDRADLLRKTSLIIWDEAATQHRHAVEAVDRTLRDICGIDKPFGGITVLFGGDFQQTLPVVRGNAADIIDATLLQSTLWRNMQVLHLRQNMRLGQTEADQHYSSWLLDIGHGRHLAADGTLKIPRQLLCATKDDLIYFIYPDIQFHSQCPLRAREYFKDRMVLAPRNIDVAQLNEDVLALIDSPSRTYISADTVVDENGTRNANRNRRRHDAAVDWTSDEADQPIPPEVLRAIDDSSLPPGELTIKVGSPLILLRNLSPANGLCNGTRCIVTKMEDRVIEVQIMGGDFDGSIALIPRITLFPSDTSTFTYNFRRRQFPVRLAFALSINKAQGQSVKYVGLQLQNGVFSHGQLYVAFSRATAAARVRVLLPNGMDSTKNIVYPEVLLD</sequence>
<keyword evidence="1" id="KW-0547">Nucleotide-binding</keyword>
<dbReference type="EC" id="5.6.2.3" evidence="1"/>
<dbReference type="InterPro" id="IPR027417">
    <property type="entry name" value="P-loop_NTPase"/>
</dbReference>
<organism evidence="6 7">
    <name type="scientific">Panaeolus cyanescens</name>
    <dbReference type="NCBI Taxonomy" id="181874"/>
    <lineage>
        <taxon>Eukaryota</taxon>
        <taxon>Fungi</taxon>
        <taxon>Dikarya</taxon>
        <taxon>Basidiomycota</taxon>
        <taxon>Agaricomycotina</taxon>
        <taxon>Agaricomycetes</taxon>
        <taxon>Agaricomycetidae</taxon>
        <taxon>Agaricales</taxon>
        <taxon>Agaricineae</taxon>
        <taxon>Galeropsidaceae</taxon>
        <taxon>Panaeolus</taxon>
    </lineage>
</organism>
<dbReference type="EMBL" id="NHTK01005849">
    <property type="protein sequence ID" value="PPQ72835.1"/>
    <property type="molecule type" value="Genomic_DNA"/>
</dbReference>
<proteinExistence type="inferred from homology"/>
<dbReference type="STRING" id="181874.A0A409W2Y3"/>
<comment type="cofactor">
    <cofactor evidence="1">
        <name>Mg(2+)</name>
        <dbReference type="ChEBI" id="CHEBI:18420"/>
    </cofactor>
</comment>
<keyword evidence="1" id="KW-0227">DNA damage</keyword>
<accession>A0A409W2Y3</accession>
<evidence type="ECO:0000256" key="2">
    <source>
        <dbReference type="SAM" id="MobiDB-lite"/>
    </source>
</evidence>
<protein>
    <recommendedName>
        <fullName evidence="1">ATP-dependent DNA helicase</fullName>
        <ecNumber evidence="1">5.6.2.3</ecNumber>
    </recommendedName>
</protein>
<dbReference type="Pfam" id="PF14214">
    <property type="entry name" value="Helitron_like_N"/>
    <property type="match status" value="1"/>
</dbReference>
<dbReference type="GO" id="GO:0016887">
    <property type="term" value="F:ATP hydrolysis activity"/>
    <property type="evidence" value="ECO:0007669"/>
    <property type="project" value="RHEA"/>
</dbReference>
<keyword evidence="1" id="KW-0378">Hydrolase</keyword>
<feature type="compositionally biased region" description="Low complexity" evidence="2">
    <location>
        <begin position="272"/>
        <end position="283"/>
    </location>
</feature>
<feature type="compositionally biased region" description="Low complexity" evidence="2">
    <location>
        <begin position="455"/>
        <end position="476"/>
    </location>
</feature>
<dbReference type="GO" id="GO:0006281">
    <property type="term" value="P:DNA repair"/>
    <property type="evidence" value="ECO:0007669"/>
    <property type="project" value="UniProtKB-KW"/>
</dbReference>
<reference evidence="6 7" key="1">
    <citation type="journal article" date="2018" name="Evol. Lett.">
        <title>Horizontal gene cluster transfer increased hallucinogenic mushroom diversity.</title>
        <authorList>
            <person name="Reynolds H.T."/>
            <person name="Vijayakumar V."/>
            <person name="Gluck-Thaler E."/>
            <person name="Korotkin H.B."/>
            <person name="Matheny P.B."/>
            <person name="Slot J.C."/>
        </authorList>
    </citation>
    <scope>NUCLEOTIDE SEQUENCE [LARGE SCALE GENOMIC DNA]</scope>
    <source>
        <strain evidence="6 7">2629</strain>
    </source>
</reference>
<feature type="compositionally biased region" description="Acidic residues" evidence="2">
    <location>
        <begin position="284"/>
        <end position="293"/>
    </location>
</feature>
<dbReference type="GO" id="GO:0005524">
    <property type="term" value="F:ATP binding"/>
    <property type="evidence" value="ECO:0007669"/>
    <property type="project" value="UniProtKB-KW"/>
</dbReference>
<evidence type="ECO:0000313" key="7">
    <source>
        <dbReference type="Proteomes" id="UP000284842"/>
    </source>
</evidence>
<dbReference type="Pfam" id="PF05970">
    <property type="entry name" value="PIF1"/>
    <property type="match status" value="1"/>
</dbReference>
<feature type="region of interest" description="Disordered" evidence="2">
    <location>
        <begin position="453"/>
        <end position="544"/>
    </location>
</feature>
<evidence type="ECO:0000259" key="5">
    <source>
        <dbReference type="Pfam" id="PF21530"/>
    </source>
</evidence>
<feature type="domain" description="Helitron helicase-like" evidence="4">
    <location>
        <begin position="923"/>
        <end position="1106"/>
    </location>
</feature>
<keyword evidence="1" id="KW-0347">Helicase</keyword>
<feature type="compositionally biased region" description="Polar residues" evidence="2">
    <location>
        <begin position="568"/>
        <end position="582"/>
    </location>
</feature>
<feature type="region of interest" description="Disordered" evidence="2">
    <location>
        <begin position="269"/>
        <end position="305"/>
    </location>
</feature>
<feature type="compositionally biased region" description="Basic and acidic residues" evidence="2">
    <location>
        <begin position="341"/>
        <end position="351"/>
    </location>
</feature>
<dbReference type="Pfam" id="PF21530">
    <property type="entry name" value="Pif1_2B_dom"/>
    <property type="match status" value="1"/>
</dbReference>
<keyword evidence="1" id="KW-0233">DNA recombination</keyword>
<keyword evidence="1" id="KW-0234">DNA repair</keyword>
<dbReference type="GO" id="GO:0006310">
    <property type="term" value="P:DNA recombination"/>
    <property type="evidence" value="ECO:0007669"/>
    <property type="project" value="UniProtKB-KW"/>
</dbReference>
<keyword evidence="1" id="KW-0067">ATP-binding</keyword>
<feature type="compositionally biased region" description="Acidic residues" evidence="2">
    <location>
        <begin position="586"/>
        <end position="598"/>
    </location>
</feature>
<feature type="domain" description="DNA helicase Pif1-like DEAD-box helicase" evidence="3">
    <location>
        <begin position="1566"/>
        <end position="1772"/>
    </location>
</feature>